<gene>
    <name evidence="14" type="primary">corC_1</name>
    <name evidence="14" type="ORF">BW727_100320</name>
</gene>
<dbReference type="Gene3D" id="3.30.465.10">
    <property type="match status" value="1"/>
</dbReference>
<feature type="domain" description="CNNM transmembrane" evidence="13">
    <location>
        <begin position="1"/>
        <end position="202"/>
    </location>
</feature>
<dbReference type="SUPFAM" id="SSF56176">
    <property type="entry name" value="FAD-binding/transporter-associated domain-like"/>
    <property type="match status" value="1"/>
</dbReference>
<dbReference type="SMART" id="SM01091">
    <property type="entry name" value="CorC_HlyC"/>
    <property type="match status" value="1"/>
</dbReference>
<reference evidence="14 15" key="1">
    <citation type="journal article" date="2014" name="Int. J. Syst. Evol. Microbiol.">
        <title>Jeotgalibaca dankookensis gen. nov., sp. nov., a member of the family Carnobacteriaceae, isolated from seujeot (Korean traditional food).</title>
        <authorList>
            <person name="Lee D.G."/>
            <person name="Trujillo M.E."/>
            <person name="Kang H."/>
            <person name="Ahn T.Y."/>
        </authorList>
    </citation>
    <scope>NUCLEOTIDE SEQUENCE [LARGE SCALE GENOMIC DNA]</scope>
    <source>
        <strain evidence="14 15">EX-07</strain>
    </source>
</reference>
<evidence type="ECO:0000259" key="12">
    <source>
        <dbReference type="PROSITE" id="PS51371"/>
    </source>
</evidence>
<dbReference type="Gene3D" id="3.10.580.10">
    <property type="entry name" value="CBS-domain"/>
    <property type="match status" value="1"/>
</dbReference>
<keyword evidence="8 10" id="KW-0472">Membrane</keyword>
<evidence type="ECO:0000256" key="10">
    <source>
        <dbReference type="PROSITE-ProRule" id="PRU01193"/>
    </source>
</evidence>
<dbReference type="CDD" id="cd04590">
    <property type="entry name" value="CBS_pair_CorC_HlyC_assoc"/>
    <property type="match status" value="1"/>
</dbReference>
<feature type="domain" description="CBS" evidence="12">
    <location>
        <begin position="291"/>
        <end position="348"/>
    </location>
</feature>
<dbReference type="Pfam" id="PF00571">
    <property type="entry name" value="CBS"/>
    <property type="match status" value="2"/>
</dbReference>
<feature type="transmembrane region" description="Helical" evidence="11">
    <location>
        <begin position="98"/>
        <end position="123"/>
    </location>
</feature>
<dbReference type="STRING" id="708126.BW727_100320"/>
<keyword evidence="6 10" id="KW-1133">Transmembrane helix</keyword>
<dbReference type="EMBL" id="CP019728">
    <property type="protein sequence ID" value="AQS52713.1"/>
    <property type="molecule type" value="Genomic_DNA"/>
</dbReference>
<dbReference type="FunFam" id="3.10.580.10:FF:000002">
    <property type="entry name" value="Magnesium/cobalt efflux protein CorC"/>
    <property type="match status" value="1"/>
</dbReference>
<feature type="transmembrane region" description="Helical" evidence="11">
    <location>
        <begin position="59"/>
        <end position="78"/>
    </location>
</feature>
<evidence type="ECO:0000313" key="14">
    <source>
        <dbReference type="EMBL" id="AQS52713.1"/>
    </source>
</evidence>
<dbReference type="RefSeq" id="WP_062471000.1">
    <property type="nucleotide sequence ID" value="NZ_BBYN01000024.1"/>
</dbReference>
<protein>
    <submittedName>
        <fullName evidence="14">Magnesium and cobalt efflux protein CorC</fullName>
    </submittedName>
</protein>
<dbReference type="InterPro" id="IPR005170">
    <property type="entry name" value="Transptr-assoc_dom"/>
</dbReference>
<evidence type="ECO:0000256" key="1">
    <source>
        <dbReference type="ARBA" id="ARBA00004651"/>
    </source>
</evidence>
<dbReference type="InterPro" id="IPR000644">
    <property type="entry name" value="CBS_dom"/>
</dbReference>
<name>A0A1S6IMC6_9LACT</name>
<keyword evidence="15" id="KW-1185">Reference proteome</keyword>
<dbReference type="InterPro" id="IPR016169">
    <property type="entry name" value="FAD-bd_PCMH_sub2"/>
</dbReference>
<proteinExistence type="inferred from homology"/>
<evidence type="ECO:0000256" key="7">
    <source>
        <dbReference type="ARBA" id="ARBA00023122"/>
    </source>
</evidence>
<evidence type="ECO:0000256" key="2">
    <source>
        <dbReference type="ARBA" id="ARBA00006337"/>
    </source>
</evidence>
<organism evidence="14 15">
    <name type="scientific">Jeotgalibaca dankookensis</name>
    <dbReference type="NCBI Taxonomy" id="708126"/>
    <lineage>
        <taxon>Bacteria</taxon>
        <taxon>Bacillati</taxon>
        <taxon>Bacillota</taxon>
        <taxon>Bacilli</taxon>
        <taxon>Lactobacillales</taxon>
        <taxon>Carnobacteriaceae</taxon>
        <taxon>Jeotgalibaca</taxon>
    </lineage>
</organism>
<dbReference type="GO" id="GO:0050660">
    <property type="term" value="F:flavin adenine dinucleotide binding"/>
    <property type="evidence" value="ECO:0007669"/>
    <property type="project" value="InterPro"/>
</dbReference>
<dbReference type="Pfam" id="PF01595">
    <property type="entry name" value="CNNM"/>
    <property type="match status" value="1"/>
</dbReference>
<dbReference type="InterPro" id="IPR046342">
    <property type="entry name" value="CBS_dom_sf"/>
</dbReference>
<evidence type="ECO:0000256" key="8">
    <source>
        <dbReference type="ARBA" id="ARBA00023136"/>
    </source>
</evidence>
<keyword evidence="4 10" id="KW-0812">Transmembrane</keyword>
<dbReference type="Proteomes" id="UP000188993">
    <property type="component" value="Chromosome"/>
</dbReference>
<evidence type="ECO:0000313" key="15">
    <source>
        <dbReference type="Proteomes" id="UP000188993"/>
    </source>
</evidence>
<accession>A0A1S6IMC6</accession>
<dbReference type="PROSITE" id="PS51371">
    <property type="entry name" value="CBS"/>
    <property type="match status" value="2"/>
</dbReference>
<dbReference type="InterPro" id="IPR002550">
    <property type="entry name" value="CNNM"/>
</dbReference>
<dbReference type="Pfam" id="PF03471">
    <property type="entry name" value="CorC_HlyC"/>
    <property type="match status" value="1"/>
</dbReference>
<evidence type="ECO:0000256" key="11">
    <source>
        <dbReference type="SAM" id="Phobius"/>
    </source>
</evidence>
<comment type="similarity">
    <text evidence="2">Belongs to the UPF0053 family.</text>
</comment>
<evidence type="ECO:0000256" key="5">
    <source>
        <dbReference type="ARBA" id="ARBA00022737"/>
    </source>
</evidence>
<dbReference type="SUPFAM" id="SSF54631">
    <property type="entry name" value="CBS-domain pair"/>
    <property type="match status" value="1"/>
</dbReference>
<evidence type="ECO:0000256" key="6">
    <source>
        <dbReference type="ARBA" id="ARBA00022989"/>
    </source>
</evidence>
<dbReference type="PANTHER" id="PTHR43099">
    <property type="entry name" value="UPF0053 PROTEIN YRKA"/>
    <property type="match status" value="1"/>
</dbReference>
<comment type="subcellular location">
    <subcellularLocation>
        <location evidence="1">Cell membrane</location>
        <topology evidence="1">Multi-pass membrane protein</topology>
    </subcellularLocation>
</comment>
<evidence type="ECO:0000259" key="13">
    <source>
        <dbReference type="PROSITE" id="PS51846"/>
    </source>
</evidence>
<dbReference type="InterPro" id="IPR036318">
    <property type="entry name" value="FAD-bd_PCMH-like_sf"/>
</dbReference>
<evidence type="ECO:0000256" key="3">
    <source>
        <dbReference type="ARBA" id="ARBA00022475"/>
    </source>
</evidence>
<dbReference type="KEGG" id="jda:BW727_100320"/>
<dbReference type="OrthoDB" id="9798188at2"/>
<dbReference type="InterPro" id="IPR044751">
    <property type="entry name" value="Ion_transp-like_CBS"/>
</dbReference>
<keyword evidence="7 9" id="KW-0129">CBS domain</keyword>
<feature type="transmembrane region" description="Helical" evidence="11">
    <location>
        <begin position="6"/>
        <end position="28"/>
    </location>
</feature>
<evidence type="ECO:0000256" key="9">
    <source>
        <dbReference type="PROSITE-ProRule" id="PRU00703"/>
    </source>
</evidence>
<keyword evidence="3" id="KW-1003">Cell membrane</keyword>
<keyword evidence="5" id="KW-0677">Repeat</keyword>
<dbReference type="PANTHER" id="PTHR43099:SF2">
    <property type="entry name" value="UPF0053 PROTEIN YRKA"/>
    <property type="match status" value="1"/>
</dbReference>
<dbReference type="GO" id="GO:0005886">
    <property type="term" value="C:plasma membrane"/>
    <property type="evidence" value="ECO:0007669"/>
    <property type="project" value="UniProtKB-SubCell"/>
</dbReference>
<evidence type="ECO:0000256" key="4">
    <source>
        <dbReference type="ARBA" id="ARBA00022692"/>
    </source>
</evidence>
<dbReference type="InterPro" id="IPR051676">
    <property type="entry name" value="UPF0053_domain"/>
</dbReference>
<feature type="domain" description="CBS" evidence="12">
    <location>
        <begin position="221"/>
        <end position="282"/>
    </location>
</feature>
<sequence length="440" mass="50085">MTTLLGFILFFIILALASFFVMSEYVLVRIRSSRLDYLIETGNEKAKTLKKMTIKLDSYLSAIQLGITTTSLGLGWLGESTFRRTSDLLFKNLTISRTLSLTLSVVLSFLVITSIHVIVAELIPKHLAISKTEEIGMKIVKPLNFWYKLMYPFVFVLNRTAKAISKAMGLTTFSESDEHVSEEELRMIMSNSLKSGDINHEEYQFVENVFEFDERLAREIMVPRTDMSVVWADDTLEDIAELIQKDKYTRYPVVDGDKDTVLGIINAKEIFGAYVEAVKNDTSTDFNIHDYLRPMIVVIETLAIKDLLFKMQKERHQIAILVDEYGGTSGIVSMEDIVEEIVGDISDEYETEEVPDYIHLGDGHSRIIGRMLIDDVNEVFGLNLEEESVDTIGGWILNEKYDIQVGEEVTYKNVVFKVIQKDNNSIGAIDVFIQENRNDI</sequence>
<dbReference type="PROSITE" id="PS51846">
    <property type="entry name" value="CNNM"/>
    <property type="match status" value="1"/>
</dbReference>
<dbReference type="SMART" id="SM00116">
    <property type="entry name" value="CBS"/>
    <property type="match status" value="2"/>
</dbReference>
<dbReference type="AlphaFoldDB" id="A0A1S6IMC6"/>